<keyword evidence="5 6" id="KW-0472">Membrane</keyword>
<dbReference type="PANTHER" id="PTHR30250">
    <property type="entry name" value="PST FAMILY PREDICTED COLANIC ACID TRANSPORTER"/>
    <property type="match status" value="1"/>
</dbReference>
<keyword evidence="4 6" id="KW-1133">Transmembrane helix</keyword>
<dbReference type="InterPro" id="IPR050833">
    <property type="entry name" value="Poly_Biosynth_Transport"/>
</dbReference>
<feature type="transmembrane region" description="Helical" evidence="6">
    <location>
        <begin position="287"/>
        <end position="311"/>
    </location>
</feature>
<feature type="transmembrane region" description="Helical" evidence="6">
    <location>
        <begin position="110"/>
        <end position="131"/>
    </location>
</feature>
<evidence type="ECO:0000256" key="6">
    <source>
        <dbReference type="SAM" id="Phobius"/>
    </source>
</evidence>
<feature type="transmembrane region" description="Helical" evidence="6">
    <location>
        <begin position="40"/>
        <end position="58"/>
    </location>
</feature>
<accession>A0ABM9MM48</accession>
<feature type="transmembrane region" description="Helical" evidence="6">
    <location>
        <begin position="376"/>
        <end position="396"/>
    </location>
</feature>
<dbReference type="RefSeq" id="WP_203618230.1">
    <property type="nucleotide sequence ID" value="NZ_BOJU01000002.1"/>
</dbReference>
<dbReference type="PANTHER" id="PTHR30250:SF11">
    <property type="entry name" value="O-ANTIGEN TRANSPORTER-RELATED"/>
    <property type="match status" value="1"/>
</dbReference>
<evidence type="ECO:0000313" key="8">
    <source>
        <dbReference type="Proteomes" id="UP001314262"/>
    </source>
</evidence>
<feature type="transmembrane region" description="Helical" evidence="6">
    <location>
        <begin position="352"/>
        <end position="370"/>
    </location>
</feature>
<keyword evidence="2" id="KW-1003">Cell membrane</keyword>
<dbReference type="CDD" id="cd13128">
    <property type="entry name" value="MATE_Wzx_like"/>
    <property type="match status" value="1"/>
</dbReference>
<feature type="transmembrane region" description="Helical" evidence="6">
    <location>
        <begin position="204"/>
        <end position="223"/>
    </location>
</feature>
<feature type="transmembrane region" description="Helical" evidence="6">
    <location>
        <begin position="408"/>
        <end position="429"/>
    </location>
</feature>
<evidence type="ECO:0000256" key="2">
    <source>
        <dbReference type="ARBA" id="ARBA00022475"/>
    </source>
</evidence>
<keyword evidence="8" id="KW-1185">Reference proteome</keyword>
<name>A0ABM9MM48_9LACO</name>
<dbReference type="Proteomes" id="UP001314262">
    <property type="component" value="Unassembled WGS sequence"/>
</dbReference>
<feature type="transmembrane region" description="Helical" evidence="6">
    <location>
        <begin position="7"/>
        <end position="28"/>
    </location>
</feature>
<dbReference type="Pfam" id="PF01943">
    <property type="entry name" value="Polysacc_synt"/>
    <property type="match status" value="1"/>
</dbReference>
<feature type="transmembrane region" description="Helical" evidence="6">
    <location>
        <begin position="435"/>
        <end position="458"/>
    </location>
</feature>
<gene>
    <name evidence="7" type="ORF">R53137_KAKDMLNK_00112</name>
</gene>
<reference evidence="7 8" key="1">
    <citation type="submission" date="2023-10" db="EMBL/GenBank/DDBJ databases">
        <authorList>
            <person name="Botero Cardona J."/>
        </authorList>
    </citation>
    <scope>NUCLEOTIDE SEQUENCE [LARGE SCALE GENOMIC DNA]</scope>
    <source>
        <strain evidence="7 8">R-53137</strain>
    </source>
</reference>
<comment type="caution">
    <text evidence="7">The sequence shown here is derived from an EMBL/GenBank/DDBJ whole genome shotgun (WGS) entry which is preliminary data.</text>
</comment>
<proteinExistence type="predicted"/>
<evidence type="ECO:0000256" key="5">
    <source>
        <dbReference type="ARBA" id="ARBA00023136"/>
    </source>
</evidence>
<organism evidence="7 8">
    <name type="scientific">Fructobacillus tropaeoli</name>
    <dbReference type="NCBI Taxonomy" id="709323"/>
    <lineage>
        <taxon>Bacteria</taxon>
        <taxon>Bacillati</taxon>
        <taxon>Bacillota</taxon>
        <taxon>Bacilli</taxon>
        <taxon>Lactobacillales</taxon>
        <taxon>Lactobacillaceae</taxon>
        <taxon>Fructobacillus</taxon>
    </lineage>
</organism>
<dbReference type="InterPro" id="IPR002797">
    <property type="entry name" value="Polysacc_synth"/>
</dbReference>
<evidence type="ECO:0000256" key="1">
    <source>
        <dbReference type="ARBA" id="ARBA00004651"/>
    </source>
</evidence>
<comment type="subcellular location">
    <subcellularLocation>
        <location evidence="1">Cell membrane</location>
        <topology evidence="1">Multi-pass membrane protein</topology>
    </subcellularLocation>
</comment>
<dbReference type="EMBL" id="CAUZLT010000001">
    <property type="protein sequence ID" value="CAK1225841.1"/>
    <property type="molecule type" value="Genomic_DNA"/>
</dbReference>
<feature type="transmembrane region" description="Helical" evidence="6">
    <location>
        <begin position="79"/>
        <end position="104"/>
    </location>
</feature>
<protein>
    <submittedName>
        <fullName evidence="7">Membrane protein involved in the export of O-antigen and teichoic acid (RfbX)</fullName>
    </submittedName>
</protein>
<keyword evidence="3 6" id="KW-0812">Transmembrane</keyword>
<evidence type="ECO:0000256" key="3">
    <source>
        <dbReference type="ARBA" id="ARBA00022692"/>
    </source>
</evidence>
<sequence length="474" mass="53099">MKVIKNYIYNMSYQVLLIIVPLVTMPYISRVLGPHGLGVYAYTNSIISYFVLLANLGIDAYGSRQIAYVREDSEKRSQVFWEITILKIFTTTVSCLLLLLYLPFAGDLRTLMLAQALSLVAVMFDMSWYFVGIEDFQKSVTRNVLIKLASLVLIFIFVKHATDTLIYVIITSGSSLAGNAALIPFLKKEIQEIPFSHLNVKKHFLPALLLFIPQIGMQLYLVANKTILGMMDTVTAVGFFSSADSIVRLGMTVVSAISTALSPRISHLIAEKKNSSVERYMKEAFEIINGIAIPLALGLMIVATKFVPIFFGPGYGAVAKLIVIESPAIIVISWSVAITSQYLIPADMTHEYIWSTVIGALSNIAFNYLLILKFGVYGTVYATLLSEGLVVSYLIFCIRKRLHIRKVFFFEFYKFILAGFAMTAVVYYLDLRLPATIFAIVIEILAGMLSYGLLLWLLRTNVVINIRSFFQEEI</sequence>
<feature type="transmembrane region" description="Helical" evidence="6">
    <location>
        <begin position="140"/>
        <end position="158"/>
    </location>
</feature>
<feature type="transmembrane region" description="Helical" evidence="6">
    <location>
        <begin position="246"/>
        <end position="266"/>
    </location>
</feature>
<evidence type="ECO:0000256" key="4">
    <source>
        <dbReference type="ARBA" id="ARBA00022989"/>
    </source>
</evidence>
<feature type="transmembrane region" description="Helical" evidence="6">
    <location>
        <begin position="164"/>
        <end position="183"/>
    </location>
</feature>
<feature type="transmembrane region" description="Helical" evidence="6">
    <location>
        <begin position="317"/>
        <end position="340"/>
    </location>
</feature>
<evidence type="ECO:0000313" key="7">
    <source>
        <dbReference type="EMBL" id="CAK1225841.1"/>
    </source>
</evidence>